<proteinExistence type="predicted"/>
<accession>A0ABV2Q6X6</accession>
<protein>
    <submittedName>
        <fullName evidence="2">Uncharacterized protein</fullName>
    </submittedName>
</protein>
<dbReference type="Gene3D" id="2.60.40.3440">
    <property type="match status" value="1"/>
</dbReference>
<feature type="transmembrane region" description="Helical" evidence="1">
    <location>
        <begin position="173"/>
        <end position="190"/>
    </location>
</feature>
<feature type="transmembrane region" description="Helical" evidence="1">
    <location>
        <begin position="20"/>
        <end position="41"/>
    </location>
</feature>
<dbReference type="RefSeq" id="WP_354442823.1">
    <property type="nucleotide sequence ID" value="NZ_JBEPSH010000003.1"/>
</dbReference>
<dbReference type="EMBL" id="JBEPSH010000003">
    <property type="protein sequence ID" value="MET4576760.1"/>
    <property type="molecule type" value="Genomic_DNA"/>
</dbReference>
<evidence type="ECO:0000256" key="1">
    <source>
        <dbReference type="SAM" id="Phobius"/>
    </source>
</evidence>
<organism evidence="2 3">
    <name type="scientific">Ottowia thiooxydans</name>
    <dbReference type="NCBI Taxonomy" id="219182"/>
    <lineage>
        <taxon>Bacteria</taxon>
        <taxon>Pseudomonadati</taxon>
        <taxon>Pseudomonadota</taxon>
        <taxon>Betaproteobacteria</taxon>
        <taxon>Burkholderiales</taxon>
        <taxon>Comamonadaceae</taxon>
        <taxon>Ottowia</taxon>
    </lineage>
</organism>
<keyword evidence="1" id="KW-0812">Transmembrane</keyword>
<feature type="transmembrane region" description="Helical" evidence="1">
    <location>
        <begin position="197"/>
        <end position="215"/>
    </location>
</feature>
<keyword evidence="1" id="KW-1133">Transmembrane helix</keyword>
<evidence type="ECO:0000313" key="2">
    <source>
        <dbReference type="EMBL" id="MET4576760.1"/>
    </source>
</evidence>
<sequence>MNIQQCTRAWKYLSNFGNSVLAWSLRSLLLLPLMACIPALAQTYSHSVYLDLDNNAASGCSVTTAAGVVAGMEARVTAVVAGSPPLVTSVIRETCDGAAFGDPQAQSSSYPVAQAGGVGGADAIEIMTSLASLPIQGVARLMIASTSPSGADTASVSNVSMQSVAASPAPVPLWGWPALLLLTGLVTWMTRRHAARFAPVALILFATTLVWAATLNADGNVSDWAGRSPATTDPANDATSGEAAIDLTAVFAQVEGGNLFVRADVRNASNLRPSAASQSVSVTEGGSVVVILSGNDPEGAPLTFTISASPALGTLGSITPINATSASVTYTGGPGQSGADSFSFTASDGISVSDAAAVAVTVNPENRPPLHTVPGPQTVINVEQLVFSTANANAVSVADVDAGSGLLQMTLSTGASTNGTLSMANPGGALTTLTGNGSFQVVATGTLAALNAALNGPLGSLTYTPPEGFVGSQTITLTTSDQGNSGDGGPKTDTDTIAVQVMVGPRIASSPVDLALSLSMGGQGTVSFSAQNAGDMPLHYSLSDTGMGQIQLYSALAGNVASGFRSTQYLDPANAGSPGQYSSDDFTLTDTVKLKSLVAEGFVSNAAALNATSTGLTWMIFADSGGNPAGNPQTSPGAAIWSYSALPSDPGVSTTGNTIKLDLIASGNDLTLSPGRYWLVVYSKSPYVNRWVWFASNTGDLVFRAITPGTAGTGTWSAVSGFAGLAMQITGLVNCGAPWIGTGTPTTGTLAPTASATIQVPINAGALILGSHTAYACVSSNDPTAPVVAKRINLTVTP</sequence>
<dbReference type="Proteomes" id="UP001549320">
    <property type="component" value="Unassembled WGS sequence"/>
</dbReference>
<keyword evidence="1" id="KW-0472">Membrane</keyword>
<dbReference type="Pfam" id="PF17963">
    <property type="entry name" value="Big_9"/>
    <property type="match status" value="1"/>
</dbReference>
<reference evidence="2 3" key="1">
    <citation type="submission" date="2024-06" db="EMBL/GenBank/DDBJ databases">
        <title>Sorghum-associated microbial communities from plants grown in Nebraska, USA.</title>
        <authorList>
            <person name="Schachtman D."/>
        </authorList>
    </citation>
    <scope>NUCLEOTIDE SEQUENCE [LARGE SCALE GENOMIC DNA]</scope>
    <source>
        <strain evidence="2 3">2709</strain>
    </source>
</reference>
<comment type="caution">
    <text evidence="2">The sequence shown here is derived from an EMBL/GenBank/DDBJ whole genome shotgun (WGS) entry which is preliminary data.</text>
</comment>
<name>A0ABV2Q6X6_9BURK</name>
<keyword evidence="3" id="KW-1185">Reference proteome</keyword>
<gene>
    <name evidence="2" type="ORF">ABIE13_001869</name>
</gene>
<evidence type="ECO:0000313" key="3">
    <source>
        <dbReference type="Proteomes" id="UP001549320"/>
    </source>
</evidence>